<proteinExistence type="predicted"/>
<comment type="caution">
    <text evidence="3">The sequence shown here is derived from an EMBL/GenBank/DDBJ whole genome shotgun (WGS) entry which is preliminary data.</text>
</comment>
<evidence type="ECO:0000256" key="1">
    <source>
        <dbReference type="SAM" id="MobiDB-lite"/>
    </source>
</evidence>
<feature type="transmembrane region" description="Helical" evidence="2">
    <location>
        <begin position="72"/>
        <end position="95"/>
    </location>
</feature>
<evidence type="ECO:0000256" key="2">
    <source>
        <dbReference type="SAM" id="Phobius"/>
    </source>
</evidence>
<dbReference type="EMBL" id="NMVI01000015">
    <property type="protein sequence ID" value="OYN87986.1"/>
    <property type="molecule type" value="Genomic_DNA"/>
</dbReference>
<feature type="compositionally biased region" description="Polar residues" evidence="1">
    <location>
        <begin position="111"/>
        <end position="121"/>
    </location>
</feature>
<evidence type="ECO:0000313" key="4">
    <source>
        <dbReference type="Proteomes" id="UP000216533"/>
    </source>
</evidence>
<accession>A0A255E8Z6</accession>
<keyword evidence="2" id="KW-1133">Transmembrane helix</keyword>
<feature type="region of interest" description="Disordered" evidence="1">
    <location>
        <begin position="101"/>
        <end position="121"/>
    </location>
</feature>
<dbReference type="Proteomes" id="UP000216533">
    <property type="component" value="Unassembled WGS sequence"/>
</dbReference>
<organism evidence="3 4">
    <name type="scientific">Parenemella sanctibonifatiensis</name>
    <dbReference type="NCBI Taxonomy" id="2016505"/>
    <lineage>
        <taxon>Bacteria</taxon>
        <taxon>Bacillati</taxon>
        <taxon>Actinomycetota</taxon>
        <taxon>Actinomycetes</taxon>
        <taxon>Propionibacteriales</taxon>
        <taxon>Propionibacteriaceae</taxon>
        <taxon>Parenemella</taxon>
    </lineage>
</organism>
<name>A0A255E8Z6_9ACTN</name>
<dbReference type="AlphaFoldDB" id="A0A255E8Z6"/>
<keyword evidence="2" id="KW-0472">Membrane</keyword>
<protein>
    <submittedName>
        <fullName evidence="3">Uncharacterized protein</fullName>
    </submittedName>
</protein>
<reference evidence="3 4" key="1">
    <citation type="submission" date="2017-07" db="EMBL/GenBank/DDBJ databases">
        <title>Draft whole genome sequences of clinical Proprionibacteriaceae strains.</title>
        <authorList>
            <person name="Bernier A.-M."/>
            <person name="Bernard K."/>
            <person name="Domingo M.-C."/>
        </authorList>
    </citation>
    <scope>NUCLEOTIDE SEQUENCE [LARGE SCALE GENOMIC DNA]</scope>
    <source>
        <strain evidence="3 4">NML 160184</strain>
    </source>
</reference>
<gene>
    <name evidence="3" type="ORF">CGZ92_06960</name>
</gene>
<evidence type="ECO:0000313" key="3">
    <source>
        <dbReference type="EMBL" id="OYN87986.1"/>
    </source>
</evidence>
<feature type="transmembrane region" description="Helical" evidence="2">
    <location>
        <begin position="47"/>
        <end position="66"/>
    </location>
</feature>
<sequence>MLTLLYGSGFSMERLPLALLAVAAVTTIGAFIMSVTLTVLNKYAHVTAAMGLSCLISLAAGVALLAAGLDWLVVATGMAAAGATARFGGMAIFVARVKDGGPREESMPRGTVQNGGPPQVG</sequence>
<keyword evidence="2" id="KW-0812">Transmembrane</keyword>
<feature type="transmembrane region" description="Helical" evidence="2">
    <location>
        <begin position="15"/>
        <end position="40"/>
    </location>
</feature>